<dbReference type="SMART" id="SM01055">
    <property type="entry name" value="Cadherin_pro"/>
    <property type="match status" value="1"/>
</dbReference>
<dbReference type="Ensembl" id="ENSNFUT00015044792.1">
    <property type="protein sequence ID" value="ENSNFUP00015042908.1"/>
    <property type="gene ID" value="ENSNFUG00015020300.1"/>
</dbReference>
<dbReference type="FunFam" id="2.60.40.60:FF:000019">
    <property type="entry name" value="Cadherin 2"/>
    <property type="match status" value="1"/>
</dbReference>
<comment type="function">
    <text evidence="23">Cadherins are calcium-dependent cell adhesion proteins.</text>
</comment>
<dbReference type="GO" id="GO:0016339">
    <property type="term" value="P:calcium-dependent cell-cell adhesion via plasma membrane cell adhesion molecules"/>
    <property type="evidence" value="ECO:0007669"/>
    <property type="project" value="TreeGrafter"/>
</dbReference>
<feature type="chain" id="PRO_5044554935" description="Cadherin-1" evidence="26">
    <location>
        <begin position="23"/>
        <end position="908"/>
    </location>
</feature>
<dbReference type="Pfam" id="PF01049">
    <property type="entry name" value="CADH_Y-type_LIR"/>
    <property type="match status" value="1"/>
</dbReference>
<dbReference type="InterPro" id="IPR015919">
    <property type="entry name" value="Cadherin-like_sf"/>
</dbReference>
<evidence type="ECO:0000256" key="11">
    <source>
        <dbReference type="ARBA" id="ARBA00022737"/>
    </source>
</evidence>
<feature type="domain" description="Cadherin" evidence="27">
    <location>
        <begin position="291"/>
        <end position="402"/>
    </location>
</feature>
<dbReference type="PANTHER" id="PTHR24027:SF319">
    <property type="entry name" value="CADHERIN-1"/>
    <property type="match status" value="1"/>
</dbReference>
<feature type="domain" description="Cadherin" evidence="27">
    <location>
        <begin position="515"/>
        <end position="622"/>
    </location>
</feature>
<evidence type="ECO:0000256" key="6">
    <source>
        <dbReference type="ARBA" id="ARBA00022475"/>
    </source>
</evidence>
<dbReference type="GO" id="GO:0044331">
    <property type="term" value="P:cell-cell adhesion mediated by cadherin"/>
    <property type="evidence" value="ECO:0007669"/>
    <property type="project" value="TreeGrafter"/>
</dbReference>
<keyword evidence="19" id="KW-0325">Glycoprotein</keyword>
<evidence type="ECO:0000313" key="29">
    <source>
        <dbReference type="EMBL" id="SBP52682.1"/>
    </source>
</evidence>
<dbReference type="PANTHER" id="PTHR24027">
    <property type="entry name" value="CADHERIN-23"/>
    <property type="match status" value="1"/>
</dbReference>
<feature type="compositionally biased region" description="Low complexity" evidence="24">
    <location>
        <begin position="868"/>
        <end position="877"/>
    </location>
</feature>
<dbReference type="GO" id="GO:0007498">
    <property type="term" value="P:mesoderm development"/>
    <property type="evidence" value="ECO:0007669"/>
    <property type="project" value="UniProtKB-ARBA"/>
</dbReference>
<dbReference type="GO" id="GO:0000902">
    <property type="term" value="P:cell morphogenesis"/>
    <property type="evidence" value="ECO:0007669"/>
    <property type="project" value="TreeGrafter"/>
</dbReference>
<evidence type="ECO:0000256" key="23">
    <source>
        <dbReference type="RuleBase" id="RU004357"/>
    </source>
</evidence>
<dbReference type="Gene3D" id="4.10.900.10">
    <property type="entry name" value="TCF3-CBD (Catenin binding domain)"/>
    <property type="match status" value="1"/>
</dbReference>
<accession>A0A1A8AC60</accession>
<dbReference type="GO" id="GO:0001841">
    <property type="term" value="P:neural tube formation"/>
    <property type="evidence" value="ECO:0007669"/>
    <property type="project" value="UniProtKB-ARBA"/>
</dbReference>
<dbReference type="GeneTree" id="ENSGT00940000154848"/>
<dbReference type="SMART" id="SM00112">
    <property type="entry name" value="CA"/>
    <property type="match status" value="4"/>
</dbReference>
<dbReference type="PROSITE" id="PS00232">
    <property type="entry name" value="CADHERIN_1"/>
    <property type="match status" value="2"/>
</dbReference>
<dbReference type="AlphaFoldDB" id="A0A1A8AC60"/>
<keyword evidence="17" id="KW-0333">Golgi apparatus</keyword>
<keyword evidence="31" id="KW-1185">Reference proteome</keyword>
<evidence type="ECO:0000256" key="26">
    <source>
        <dbReference type="SAM" id="SignalP"/>
    </source>
</evidence>
<dbReference type="GO" id="GO:0005768">
    <property type="term" value="C:endosome"/>
    <property type="evidence" value="ECO:0007669"/>
    <property type="project" value="UniProtKB-SubCell"/>
</dbReference>
<dbReference type="InterPro" id="IPR020894">
    <property type="entry name" value="Cadherin_CS"/>
</dbReference>
<evidence type="ECO:0000256" key="12">
    <source>
        <dbReference type="ARBA" id="ARBA00022753"/>
    </source>
</evidence>
<evidence type="ECO:0000256" key="7">
    <source>
        <dbReference type="ARBA" id="ARBA00022490"/>
    </source>
</evidence>
<feature type="domain" description="Cadherin" evidence="27">
    <location>
        <begin position="403"/>
        <end position="514"/>
    </location>
</feature>
<feature type="region of interest" description="Disordered" evidence="24">
    <location>
        <begin position="126"/>
        <end position="164"/>
    </location>
</feature>
<dbReference type="GO" id="GO:0060027">
    <property type="term" value="P:convergent extension involved in gastrulation"/>
    <property type="evidence" value="ECO:0007669"/>
    <property type="project" value="UniProtKB-ARBA"/>
</dbReference>
<evidence type="ECO:0000256" key="18">
    <source>
        <dbReference type="ARBA" id="ARBA00023136"/>
    </source>
</evidence>
<dbReference type="KEGG" id="nfu:107397122"/>
<dbReference type="Pfam" id="PF00028">
    <property type="entry name" value="Cadherin"/>
    <property type="match status" value="4"/>
</dbReference>
<feature type="domain" description="Cadherin" evidence="27">
    <location>
        <begin position="207"/>
        <end position="290"/>
    </location>
</feature>
<evidence type="ECO:0000256" key="4">
    <source>
        <dbReference type="ARBA" id="ARBA00004536"/>
    </source>
</evidence>
<dbReference type="EMBL" id="JAAVVJ010000006">
    <property type="protein sequence ID" value="KAF7221423.1"/>
    <property type="molecule type" value="Genomic_DNA"/>
</dbReference>
<dbReference type="CDD" id="cd11304">
    <property type="entry name" value="Cadherin_repeat"/>
    <property type="match status" value="3"/>
</dbReference>
<dbReference type="InterPro" id="IPR014868">
    <property type="entry name" value="Cadherin_pro_dom"/>
</dbReference>
<evidence type="ECO:0000256" key="24">
    <source>
        <dbReference type="SAM" id="MobiDB-lite"/>
    </source>
</evidence>
<proteinExistence type="predicted"/>
<dbReference type="EMBL" id="HADY01014197">
    <property type="protein sequence ID" value="SBP52682.1"/>
    <property type="molecule type" value="Transcribed_RNA"/>
</dbReference>
<dbReference type="GO" id="GO:0042074">
    <property type="term" value="P:cell migration involved in gastrulation"/>
    <property type="evidence" value="ECO:0007669"/>
    <property type="project" value="UniProtKB-ARBA"/>
</dbReference>
<dbReference type="GeneID" id="107397122"/>
<dbReference type="GO" id="GO:0030010">
    <property type="term" value="P:establishment of cell polarity"/>
    <property type="evidence" value="ECO:0007669"/>
    <property type="project" value="UniProtKB-ARBA"/>
</dbReference>
<dbReference type="InterPro" id="IPR027397">
    <property type="entry name" value="Catenin-bd_sf"/>
</dbReference>
<evidence type="ECO:0000256" key="21">
    <source>
        <dbReference type="PROSITE-ProRule" id="PRU00043"/>
    </source>
</evidence>
<evidence type="ECO:0000256" key="15">
    <source>
        <dbReference type="ARBA" id="ARBA00022949"/>
    </source>
</evidence>
<dbReference type="GO" id="GO:0008013">
    <property type="term" value="F:beta-catenin binding"/>
    <property type="evidence" value="ECO:0007669"/>
    <property type="project" value="TreeGrafter"/>
</dbReference>
<evidence type="ECO:0000313" key="30">
    <source>
        <dbReference type="Ensembl" id="ENSNFUP00015042908.1"/>
    </source>
</evidence>
<organism evidence="29">
    <name type="scientific">Nothobranchius furzeri</name>
    <name type="common">Turquoise killifish</name>
    <dbReference type="NCBI Taxonomy" id="105023"/>
    <lineage>
        <taxon>Eukaryota</taxon>
        <taxon>Metazoa</taxon>
        <taxon>Chordata</taxon>
        <taxon>Craniata</taxon>
        <taxon>Vertebrata</taxon>
        <taxon>Euteleostomi</taxon>
        <taxon>Actinopterygii</taxon>
        <taxon>Neopterygii</taxon>
        <taxon>Teleostei</taxon>
        <taxon>Neoteleostei</taxon>
        <taxon>Acanthomorphata</taxon>
        <taxon>Ovalentaria</taxon>
        <taxon>Atherinomorphae</taxon>
        <taxon>Cyprinodontiformes</taxon>
        <taxon>Nothobranchiidae</taxon>
        <taxon>Nothobranchius</taxon>
    </lineage>
</organism>
<dbReference type="FunFam" id="2.60.40.60:FF:000095">
    <property type="entry name" value="Cadherin 13"/>
    <property type="match status" value="1"/>
</dbReference>
<reference evidence="29" key="2">
    <citation type="submission" date="2016-06" db="EMBL/GenBank/DDBJ databases">
        <title>The genome of a short-lived fish provides insights into sex chromosome evolution and the genetic control of aging.</title>
        <authorList>
            <person name="Reichwald K."/>
            <person name="Felder M."/>
            <person name="Petzold A."/>
            <person name="Koch P."/>
            <person name="Groth M."/>
            <person name="Platzer M."/>
        </authorList>
    </citation>
    <scope>NUCLEOTIDE SEQUENCE</scope>
    <source>
        <tissue evidence="29">Brain</tissue>
    </source>
</reference>
<keyword evidence="16 25" id="KW-1133">Transmembrane helix</keyword>
<feature type="signal peptide" evidence="26">
    <location>
        <begin position="1"/>
        <end position="22"/>
    </location>
</feature>
<dbReference type="Proteomes" id="UP000822369">
    <property type="component" value="Chromosome 6"/>
</dbReference>
<dbReference type="Pfam" id="PF08758">
    <property type="entry name" value="Cadherin_pro"/>
    <property type="match status" value="1"/>
</dbReference>
<dbReference type="Gene3D" id="2.60.40.60">
    <property type="entry name" value="Cadherins"/>
    <property type="match status" value="6"/>
</dbReference>
<dbReference type="PROSITE" id="PS50268">
    <property type="entry name" value="CADHERIN_2"/>
    <property type="match status" value="4"/>
</dbReference>
<dbReference type="GO" id="GO:0005794">
    <property type="term" value="C:Golgi apparatus"/>
    <property type="evidence" value="ECO:0007669"/>
    <property type="project" value="UniProtKB-SubCell"/>
</dbReference>
<dbReference type="OrthoDB" id="6079678at2759"/>
<evidence type="ECO:0000256" key="10">
    <source>
        <dbReference type="ARBA" id="ARBA00022729"/>
    </source>
</evidence>
<dbReference type="GO" id="GO:0045296">
    <property type="term" value="F:cadherin binding"/>
    <property type="evidence" value="ECO:0007669"/>
    <property type="project" value="TreeGrafter"/>
</dbReference>
<reference evidence="28" key="3">
    <citation type="submission" date="2020-03" db="EMBL/GenBank/DDBJ databases">
        <title>Intra-Species Differences in Population Size shape Life History and Genome Evolution.</title>
        <authorList>
            <person name="Willemsen D."/>
            <person name="Cui R."/>
            <person name="Valenzano D.R."/>
        </authorList>
    </citation>
    <scope>NUCLEOTIDE SEQUENCE</scope>
    <source>
        <strain evidence="28">GRZ</strain>
        <tissue evidence="28">Whole</tissue>
    </source>
</reference>
<dbReference type="InterPro" id="IPR039808">
    <property type="entry name" value="Cadherin"/>
</dbReference>
<keyword evidence="10 26" id="KW-0732">Signal</keyword>
<evidence type="ECO:0000313" key="28">
    <source>
        <dbReference type="EMBL" id="KAF7221423.1"/>
    </source>
</evidence>
<dbReference type="GO" id="GO:0007398">
    <property type="term" value="P:ectoderm development"/>
    <property type="evidence" value="ECO:0007669"/>
    <property type="project" value="UniProtKB-ARBA"/>
</dbReference>
<dbReference type="InterPro" id="IPR002126">
    <property type="entry name" value="Cadherin-like_dom"/>
</dbReference>
<evidence type="ECO:0000256" key="13">
    <source>
        <dbReference type="ARBA" id="ARBA00022837"/>
    </source>
</evidence>
<dbReference type="RefSeq" id="XP_015832509.1">
    <property type="nucleotide sequence ID" value="XM_015977023.1"/>
</dbReference>
<evidence type="ECO:0000256" key="3">
    <source>
        <dbReference type="ARBA" id="ARBA00004496"/>
    </source>
</evidence>
<keyword evidence="11" id="KW-0677">Repeat</keyword>
<dbReference type="InterPro" id="IPR000233">
    <property type="entry name" value="Cadherin_Y-type_LIR"/>
</dbReference>
<keyword evidence="15" id="KW-0965">Cell junction</keyword>
<evidence type="ECO:0000256" key="16">
    <source>
        <dbReference type="ARBA" id="ARBA00022989"/>
    </source>
</evidence>
<dbReference type="GO" id="GO:0016342">
    <property type="term" value="C:catenin complex"/>
    <property type="evidence" value="ECO:0007669"/>
    <property type="project" value="TreeGrafter"/>
</dbReference>
<comment type="subcellular location">
    <subcellularLocation>
        <location evidence="4">Cell junction</location>
        <location evidence="4">Adherens junction</location>
    </subcellularLocation>
    <subcellularLocation>
        <location evidence="2 22">Cell membrane</location>
        <topology evidence="2 22">Single-pass type I membrane protein</topology>
    </subcellularLocation>
    <subcellularLocation>
        <location evidence="3">Cytoplasm</location>
    </subcellularLocation>
    <subcellularLocation>
        <location evidence="1">Endosome</location>
    </subcellularLocation>
    <subcellularLocation>
        <location evidence="5">Golgi apparatus</location>
        <location evidence="5">trans-Golgi network</location>
    </subcellularLocation>
</comment>
<reference evidence="29" key="1">
    <citation type="submission" date="2016-05" db="EMBL/GenBank/DDBJ databases">
        <authorList>
            <person name="Lavstsen T."/>
            <person name="Jespersen J.S."/>
        </authorList>
    </citation>
    <scope>NUCLEOTIDE SEQUENCE</scope>
    <source>
        <tissue evidence="29">Brain</tissue>
    </source>
</reference>
<keyword evidence="6" id="KW-1003">Cell membrane</keyword>
<gene>
    <name evidence="29" type="primary">Nfu_g_1_016592</name>
    <name evidence="28" type="synonym">cdh1</name>
    <name evidence="30" type="synonym">LOC107397122</name>
    <name evidence="28" type="ORF">G4P62_018963</name>
</gene>
<dbReference type="Bgee" id="ENSNFUG00015020300">
    <property type="expression patterns" value="Expressed in caudal fin and 2 other cell types or tissues"/>
</dbReference>
<evidence type="ECO:0000256" key="1">
    <source>
        <dbReference type="ARBA" id="ARBA00004177"/>
    </source>
</evidence>
<feature type="region of interest" description="Disordered" evidence="24">
    <location>
        <begin position="867"/>
        <end position="886"/>
    </location>
</feature>
<keyword evidence="7" id="KW-0963">Cytoplasm</keyword>
<keyword evidence="9" id="KW-0479">Metal-binding</keyword>
<feature type="transmembrane region" description="Helical" evidence="25">
    <location>
        <begin position="731"/>
        <end position="754"/>
    </location>
</feature>
<name>A0A1A8AC60_NOTFU</name>
<dbReference type="SUPFAM" id="SSF49313">
    <property type="entry name" value="Cadherin-like"/>
    <property type="match status" value="6"/>
</dbReference>
<dbReference type="GO" id="GO:0034332">
    <property type="term" value="P:adherens junction organization"/>
    <property type="evidence" value="ECO:0007669"/>
    <property type="project" value="UniProtKB-ARBA"/>
</dbReference>
<evidence type="ECO:0000313" key="31">
    <source>
        <dbReference type="Proteomes" id="UP000694548"/>
    </source>
</evidence>
<dbReference type="FunFam" id="4.10.900.10:FF:000001">
    <property type="entry name" value="Cadherin 2"/>
    <property type="match status" value="1"/>
</dbReference>
<evidence type="ECO:0000256" key="25">
    <source>
        <dbReference type="SAM" id="Phobius"/>
    </source>
</evidence>
<evidence type="ECO:0000256" key="22">
    <source>
        <dbReference type="RuleBase" id="RU003318"/>
    </source>
</evidence>
<dbReference type="PRINTS" id="PR00205">
    <property type="entry name" value="CADHERIN"/>
</dbReference>
<dbReference type="GO" id="GO:0001764">
    <property type="term" value="P:neuron migration"/>
    <property type="evidence" value="ECO:0007669"/>
    <property type="project" value="UniProtKB-ARBA"/>
</dbReference>
<dbReference type="Proteomes" id="UP000694548">
    <property type="component" value="Unassembled WGS sequence"/>
</dbReference>
<dbReference type="GO" id="GO:0007156">
    <property type="term" value="P:homophilic cell adhesion via plasma membrane adhesion molecules"/>
    <property type="evidence" value="ECO:0007669"/>
    <property type="project" value="InterPro"/>
</dbReference>
<sequence length="908" mass="99541">MATARVAVCCLLFVFQASGLLAAEESTCVPGFKSDFLIFKVSRKHLNRGTRLGKVDFSDCTLRTRFLFTTDDNRFVVHSDGTLAVKRPVLLHEGQWDFFVHSWDSQGKKMTVPVQLLRQGHHHGNMQNVEHHHGAQNQNCTEEGSEANPEGSEANPESTADPQVPILTFPKSSKGLGRIKRGWVIPPINVPENYRGKFPQQLVQIRSDLDKTKKIYYSVAGPGATEPPINLFTMDRDTGFLYATQALDREKQANYVLVAHANVAGGTGTAEDPMEIIVNVIDQNDNKPIFTQSTYTASVAEASPINFDIVQVEATDADDPNTDNADIRYRITSQVPEVPYVDMFTINPTTGAIRVNRPNLDREKYPQYTLMVRAADTQGEGLFTEAKVILKVTDSNDLPPVFTQSSYKSSVEENKVDAVVVRMSVTDGDDPHTQAWNAKFTIVDGDAGGFFAVKTGANKQEGILYTVKGLDYEMTSIYTLMVSVENEVPFVNDVPTSTATVTVTVLDINEPPIFDPTEKHVAKPESLLPGSGVTVYTASDPDTARKQTVMYRMLSDPAGWLEVKKETGEITVRNLMDRESPYVKADKYTALIGAYDDDALPATGTGTLVVTLQDVNDNAPAILERDVTVCNKNPVSQLLTVVDEDGPGFTSPFSVSVHENSQSNWTARMNSTKTGIILDLKPGVASGTYSVLLKVADIEGLPQVCTLTAKVCDCTGDNLECLDRVIGGTSLPVILGILGGILALLLLVLLLLAFTNRKRPQKGTPLLQDDDLRDNIFYYDEEGGGEDDQDYDLSVLHRGLDNRPEVFRNDVAPAFLPAPQYRPRPTNPDEIGTFIDDNLKAADNDPTAPPYDSLLVFDYEGVGSEAGSLSSLNSSSSGDEDYDRLNDWGPRFKKLADMYGGGEDDDML</sequence>
<dbReference type="FunFam" id="2.60.40.60:FF:000191">
    <property type="entry name" value="Cadherin 1"/>
    <property type="match status" value="1"/>
</dbReference>
<evidence type="ECO:0000256" key="2">
    <source>
        <dbReference type="ARBA" id="ARBA00004251"/>
    </source>
</evidence>
<dbReference type="GO" id="GO:0005509">
    <property type="term" value="F:calcium ion binding"/>
    <property type="evidence" value="ECO:0007669"/>
    <property type="project" value="UniProtKB-UniRule"/>
</dbReference>
<protein>
    <recommendedName>
        <fullName evidence="20">Cadherin-1</fullName>
    </recommendedName>
</protein>
<keyword evidence="8 22" id="KW-0812">Transmembrane</keyword>
<evidence type="ECO:0000256" key="17">
    <source>
        <dbReference type="ARBA" id="ARBA00023034"/>
    </source>
</evidence>
<evidence type="ECO:0000256" key="9">
    <source>
        <dbReference type="ARBA" id="ARBA00022723"/>
    </source>
</evidence>
<keyword evidence="13 21" id="KW-0106">Calcium</keyword>
<keyword evidence="18 25" id="KW-0472">Membrane</keyword>
<keyword evidence="14 22" id="KW-0130">Cell adhesion</keyword>
<evidence type="ECO:0000256" key="8">
    <source>
        <dbReference type="ARBA" id="ARBA00022692"/>
    </source>
</evidence>
<dbReference type="GO" id="GO:0007043">
    <property type="term" value="P:cell-cell junction assembly"/>
    <property type="evidence" value="ECO:0007669"/>
    <property type="project" value="TreeGrafter"/>
</dbReference>
<evidence type="ECO:0000256" key="20">
    <source>
        <dbReference type="ARBA" id="ARBA00023893"/>
    </source>
</evidence>
<evidence type="ECO:0000256" key="5">
    <source>
        <dbReference type="ARBA" id="ARBA00004601"/>
    </source>
</evidence>
<evidence type="ECO:0000259" key="27">
    <source>
        <dbReference type="PROSITE" id="PS50268"/>
    </source>
</evidence>
<reference evidence="30" key="4">
    <citation type="submission" date="2025-05" db="UniProtKB">
        <authorList>
            <consortium name="Ensembl"/>
        </authorList>
    </citation>
    <scope>IDENTIFICATION</scope>
</reference>
<dbReference type="FunFam" id="2.60.40.60:FF:000022">
    <property type="entry name" value="Cadherin 2"/>
    <property type="match status" value="1"/>
</dbReference>
<keyword evidence="12" id="KW-0967">Endosome</keyword>
<dbReference type="GO" id="GO:0005912">
    <property type="term" value="C:adherens junction"/>
    <property type="evidence" value="ECO:0007669"/>
    <property type="project" value="UniProtKB-SubCell"/>
</dbReference>
<dbReference type="FunFam" id="2.60.40.60:FF:000011">
    <property type="entry name" value="Cadherin 1"/>
    <property type="match status" value="1"/>
</dbReference>
<evidence type="ECO:0000256" key="19">
    <source>
        <dbReference type="ARBA" id="ARBA00023180"/>
    </source>
</evidence>
<evidence type="ECO:0000256" key="14">
    <source>
        <dbReference type="ARBA" id="ARBA00022889"/>
    </source>
</evidence>